<name>A0A1I3GAQ8_9RHOB</name>
<dbReference type="AlphaFoldDB" id="A0A1I3GAQ8"/>
<dbReference type="Proteomes" id="UP000199110">
    <property type="component" value="Unassembled WGS sequence"/>
</dbReference>
<dbReference type="SUPFAM" id="SSF53448">
    <property type="entry name" value="Nucleotide-diphospho-sugar transferases"/>
    <property type="match status" value="1"/>
</dbReference>
<evidence type="ECO:0000313" key="2">
    <source>
        <dbReference type="Proteomes" id="UP000199110"/>
    </source>
</evidence>
<organism evidence="1 2">
    <name type="scientific">Jannaschia pohangensis</name>
    <dbReference type="NCBI Taxonomy" id="390807"/>
    <lineage>
        <taxon>Bacteria</taxon>
        <taxon>Pseudomonadati</taxon>
        <taxon>Pseudomonadota</taxon>
        <taxon>Alphaproteobacteria</taxon>
        <taxon>Rhodobacterales</taxon>
        <taxon>Roseobacteraceae</taxon>
        <taxon>Jannaschia</taxon>
    </lineage>
</organism>
<protein>
    <submittedName>
        <fullName evidence="1">Glycosyl transferase family 2</fullName>
    </submittedName>
</protein>
<dbReference type="RefSeq" id="WP_092775797.1">
    <property type="nucleotide sequence ID" value="NZ_FORA01000001.1"/>
</dbReference>
<dbReference type="GO" id="GO:0016740">
    <property type="term" value="F:transferase activity"/>
    <property type="evidence" value="ECO:0007669"/>
    <property type="project" value="UniProtKB-KW"/>
</dbReference>
<keyword evidence="2" id="KW-1185">Reference proteome</keyword>
<proteinExistence type="predicted"/>
<sequence>MPDTRPTPRITVVTCLRDEGSFLVDWVAHLRALGVDRVLAYTNDCRDGTEALVEALAPEGVIHCPQGDILGDGGAKPQWRAMADAWDHPACAEADWLLHIDPDEYIALNGPTDLPGLIDAMPGAEAIALPWRLFGCAGRLEAGDGSTPVRFDRAAPPGMAFPALGSFIKTLFRRDGPFAGFGIHRPQQSRPPVFCDDTGRRDDDLAADGKRILLWRGGIVVEDRLVQLNHYSTRSIHEFLVKRGRGLPNHVGKAIDLEYWVERNFNETRCAMIKPQLPVLAQVAARLRALPGVAGAEGAARDWHRAALSQVLATPEGAKLCGRLVLAAGSRAPEAGLGRMLLAQYAAAQKARS</sequence>
<dbReference type="OrthoDB" id="4964299at2"/>
<keyword evidence="1" id="KW-0808">Transferase</keyword>
<reference evidence="1 2" key="1">
    <citation type="submission" date="2016-10" db="EMBL/GenBank/DDBJ databases">
        <authorList>
            <person name="de Groot N.N."/>
        </authorList>
    </citation>
    <scope>NUCLEOTIDE SEQUENCE [LARGE SCALE GENOMIC DNA]</scope>
    <source>
        <strain evidence="1 2">DSM 19073</strain>
    </source>
</reference>
<evidence type="ECO:0000313" key="1">
    <source>
        <dbReference type="EMBL" id="SFI20312.1"/>
    </source>
</evidence>
<accession>A0A1I3GAQ8</accession>
<gene>
    <name evidence="1" type="ORF">SAMN04488095_0107</name>
</gene>
<dbReference type="InterPro" id="IPR029044">
    <property type="entry name" value="Nucleotide-diphossugar_trans"/>
</dbReference>
<dbReference type="Pfam" id="PF13704">
    <property type="entry name" value="Glyco_tranf_2_4"/>
    <property type="match status" value="1"/>
</dbReference>
<dbReference type="STRING" id="390807.SAMN04488095_0107"/>
<dbReference type="EMBL" id="FORA01000001">
    <property type="protein sequence ID" value="SFI20312.1"/>
    <property type="molecule type" value="Genomic_DNA"/>
</dbReference>